<sequence length="166" mass="19383">MNLINNNISDYLDFPSMAKFFEEKHNIFISGKFIKVLTMNSRADLKDVFEDLQIKVEFLLLVHFEPIRIFKLVDRIPELVHLNFMSISSGEKYGIAQSESKSIQHNLKCRLSLFLSMIESSVSFSNFKPFLHGNKFKIKFGLLRSDGRHDSAKISRIQFIYKQIFP</sequence>
<protein>
    <submittedName>
        <fullName evidence="1">Uncharacterized protein</fullName>
    </submittedName>
</protein>
<dbReference type="EMBL" id="BKCJ010283459">
    <property type="protein sequence ID" value="GEZ47586.1"/>
    <property type="molecule type" value="Genomic_DNA"/>
</dbReference>
<name>A0A699IKY6_TANCI</name>
<evidence type="ECO:0000313" key="1">
    <source>
        <dbReference type="EMBL" id="GEZ47586.1"/>
    </source>
</evidence>
<comment type="caution">
    <text evidence="1">The sequence shown here is derived from an EMBL/GenBank/DDBJ whole genome shotgun (WGS) entry which is preliminary data.</text>
</comment>
<gene>
    <name evidence="1" type="ORF">Tci_519559</name>
</gene>
<reference evidence="1" key="1">
    <citation type="journal article" date="2019" name="Sci. Rep.">
        <title>Draft genome of Tanacetum cinerariifolium, the natural source of mosquito coil.</title>
        <authorList>
            <person name="Yamashiro T."/>
            <person name="Shiraishi A."/>
            <person name="Satake H."/>
            <person name="Nakayama K."/>
        </authorList>
    </citation>
    <scope>NUCLEOTIDE SEQUENCE</scope>
</reference>
<dbReference type="AlphaFoldDB" id="A0A699IKY6"/>
<organism evidence="1">
    <name type="scientific">Tanacetum cinerariifolium</name>
    <name type="common">Dalmatian daisy</name>
    <name type="synonym">Chrysanthemum cinerariifolium</name>
    <dbReference type="NCBI Taxonomy" id="118510"/>
    <lineage>
        <taxon>Eukaryota</taxon>
        <taxon>Viridiplantae</taxon>
        <taxon>Streptophyta</taxon>
        <taxon>Embryophyta</taxon>
        <taxon>Tracheophyta</taxon>
        <taxon>Spermatophyta</taxon>
        <taxon>Magnoliopsida</taxon>
        <taxon>eudicotyledons</taxon>
        <taxon>Gunneridae</taxon>
        <taxon>Pentapetalae</taxon>
        <taxon>asterids</taxon>
        <taxon>campanulids</taxon>
        <taxon>Asterales</taxon>
        <taxon>Asteraceae</taxon>
        <taxon>Asteroideae</taxon>
        <taxon>Anthemideae</taxon>
        <taxon>Anthemidinae</taxon>
        <taxon>Tanacetum</taxon>
    </lineage>
</organism>
<proteinExistence type="predicted"/>
<accession>A0A699IKY6</accession>